<dbReference type="CDD" id="cd06225">
    <property type="entry name" value="HAMP"/>
    <property type="match status" value="1"/>
</dbReference>
<dbReference type="OrthoDB" id="5428110at2"/>
<evidence type="ECO:0000256" key="8">
    <source>
        <dbReference type="ARBA" id="ARBA00029447"/>
    </source>
</evidence>
<dbReference type="SUPFAM" id="SSF58104">
    <property type="entry name" value="Methyl-accepting chemotaxis protein (MCP) signaling domain"/>
    <property type="match status" value="1"/>
</dbReference>
<dbReference type="Pfam" id="PF00015">
    <property type="entry name" value="MCPsignal"/>
    <property type="match status" value="1"/>
</dbReference>
<evidence type="ECO:0000256" key="7">
    <source>
        <dbReference type="ARBA" id="ARBA00023224"/>
    </source>
</evidence>
<evidence type="ECO:0000256" key="6">
    <source>
        <dbReference type="ARBA" id="ARBA00023136"/>
    </source>
</evidence>
<proteinExistence type="inferred from homology"/>
<keyword evidence="3" id="KW-0145">Chemotaxis</keyword>
<evidence type="ECO:0000259" key="12">
    <source>
        <dbReference type="PROSITE" id="PS50885"/>
    </source>
</evidence>
<evidence type="ECO:0000256" key="1">
    <source>
        <dbReference type="ARBA" id="ARBA00004651"/>
    </source>
</evidence>
<accession>A0A1M7Y6N6</accession>
<evidence type="ECO:0000256" key="3">
    <source>
        <dbReference type="ARBA" id="ARBA00022500"/>
    </source>
</evidence>
<dbReference type="PROSITE" id="PS50111">
    <property type="entry name" value="CHEMOTAXIS_TRANSDUC_2"/>
    <property type="match status" value="1"/>
</dbReference>
<dbReference type="PROSITE" id="PS50885">
    <property type="entry name" value="HAMP"/>
    <property type="match status" value="1"/>
</dbReference>
<dbReference type="GO" id="GO:0004888">
    <property type="term" value="F:transmembrane signaling receptor activity"/>
    <property type="evidence" value="ECO:0007669"/>
    <property type="project" value="InterPro"/>
</dbReference>
<keyword evidence="4 10" id="KW-0812">Transmembrane</keyword>
<evidence type="ECO:0000313" key="14">
    <source>
        <dbReference type="Proteomes" id="UP000184603"/>
    </source>
</evidence>
<evidence type="ECO:0000259" key="11">
    <source>
        <dbReference type="PROSITE" id="PS50111"/>
    </source>
</evidence>
<dbReference type="InterPro" id="IPR004090">
    <property type="entry name" value="Chemotax_Me-accpt_rcpt"/>
</dbReference>
<dbReference type="InterPro" id="IPR004089">
    <property type="entry name" value="MCPsignal_dom"/>
</dbReference>
<gene>
    <name evidence="13" type="ORF">SAMN02745220_02174</name>
</gene>
<comment type="similarity">
    <text evidence="8">Belongs to the methyl-accepting chemotaxis (MCP) protein family.</text>
</comment>
<feature type="domain" description="HAMP" evidence="12">
    <location>
        <begin position="308"/>
        <end position="362"/>
    </location>
</feature>
<dbReference type="SUPFAM" id="SSF103190">
    <property type="entry name" value="Sensory domain-like"/>
    <property type="match status" value="1"/>
</dbReference>
<dbReference type="Pfam" id="PF02743">
    <property type="entry name" value="dCache_1"/>
    <property type="match status" value="1"/>
</dbReference>
<reference evidence="13 14" key="1">
    <citation type="submission" date="2016-12" db="EMBL/GenBank/DDBJ databases">
        <authorList>
            <person name="Song W.-J."/>
            <person name="Kurnit D.M."/>
        </authorList>
    </citation>
    <scope>NUCLEOTIDE SEQUENCE [LARGE SCALE GENOMIC DNA]</scope>
    <source>
        <strain evidence="13 14">DSM 18488</strain>
    </source>
</reference>
<keyword evidence="5 10" id="KW-1133">Transmembrane helix</keyword>
<name>A0A1M7Y6N6_9BACT</name>
<dbReference type="SMART" id="SM00304">
    <property type="entry name" value="HAMP"/>
    <property type="match status" value="1"/>
</dbReference>
<dbReference type="GO" id="GO:0007165">
    <property type="term" value="P:signal transduction"/>
    <property type="evidence" value="ECO:0007669"/>
    <property type="project" value="UniProtKB-KW"/>
</dbReference>
<comment type="subcellular location">
    <subcellularLocation>
        <location evidence="1">Cell membrane</location>
        <topology evidence="1">Multi-pass membrane protein</topology>
    </subcellularLocation>
</comment>
<dbReference type="STRING" id="1121416.SAMN02745220_02174"/>
<keyword evidence="7 9" id="KW-0807">Transducer</keyword>
<organism evidence="13 14">
    <name type="scientific">Desulfopila aestuarii DSM 18488</name>
    <dbReference type="NCBI Taxonomy" id="1121416"/>
    <lineage>
        <taxon>Bacteria</taxon>
        <taxon>Pseudomonadati</taxon>
        <taxon>Thermodesulfobacteriota</taxon>
        <taxon>Desulfobulbia</taxon>
        <taxon>Desulfobulbales</taxon>
        <taxon>Desulfocapsaceae</taxon>
        <taxon>Desulfopila</taxon>
    </lineage>
</organism>
<protein>
    <submittedName>
        <fullName evidence="13">Methyl-accepting chemotaxis sensory transducer with Cache sensor</fullName>
    </submittedName>
</protein>
<feature type="transmembrane region" description="Helical" evidence="10">
    <location>
        <begin position="12"/>
        <end position="32"/>
    </location>
</feature>
<evidence type="ECO:0000256" key="4">
    <source>
        <dbReference type="ARBA" id="ARBA00022692"/>
    </source>
</evidence>
<dbReference type="Gene3D" id="1.10.287.950">
    <property type="entry name" value="Methyl-accepting chemotaxis protein"/>
    <property type="match status" value="1"/>
</dbReference>
<evidence type="ECO:0000256" key="9">
    <source>
        <dbReference type="PROSITE-ProRule" id="PRU00284"/>
    </source>
</evidence>
<evidence type="ECO:0000313" key="13">
    <source>
        <dbReference type="EMBL" id="SHO48176.1"/>
    </source>
</evidence>
<dbReference type="EMBL" id="FRFE01000009">
    <property type="protein sequence ID" value="SHO48176.1"/>
    <property type="molecule type" value="Genomic_DNA"/>
</dbReference>
<dbReference type="InterPro" id="IPR003660">
    <property type="entry name" value="HAMP_dom"/>
</dbReference>
<dbReference type="CDD" id="cd12912">
    <property type="entry name" value="PDC2_MCP_like"/>
    <property type="match status" value="1"/>
</dbReference>
<keyword evidence="6 10" id="KW-0472">Membrane</keyword>
<feature type="domain" description="Methyl-accepting transducer" evidence="11">
    <location>
        <begin position="381"/>
        <end position="617"/>
    </location>
</feature>
<dbReference type="PANTHER" id="PTHR32089">
    <property type="entry name" value="METHYL-ACCEPTING CHEMOTAXIS PROTEIN MCPB"/>
    <property type="match status" value="1"/>
</dbReference>
<dbReference type="AlphaFoldDB" id="A0A1M7Y6N6"/>
<dbReference type="GO" id="GO:0006935">
    <property type="term" value="P:chemotaxis"/>
    <property type="evidence" value="ECO:0007669"/>
    <property type="project" value="UniProtKB-KW"/>
</dbReference>
<dbReference type="InterPro" id="IPR029151">
    <property type="entry name" value="Sensor-like_sf"/>
</dbReference>
<keyword evidence="14" id="KW-1185">Reference proteome</keyword>
<dbReference type="Gene3D" id="3.30.450.20">
    <property type="entry name" value="PAS domain"/>
    <property type="match status" value="2"/>
</dbReference>
<evidence type="ECO:0000256" key="5">
    <source>
        <dbReference type="ARBA" id="ARBA00022989"/>
    </source>
</evidence>
<sequence length="653" mass="68788">MSFNLNIRNKFLIPAVLLIIVGMSVATSVSYIKSKNALTGALRQNIEQNVGSLATILESWLQDRRLDLGSWSHEEIYAKSLKDSFVGKAARVNANEKLKGLQQDYGYYEDIALAGGDGSIVASSTEAIIGKINVGDRAYFKAAMAGETFVSDVSSSRNTGNPVIFIAAPVHENKTVSGVLFGVVNIDTFSSRFIDSIKIGETGYAYAVSKDGIVLAHPVKSNIMKLNLNDFDFGKEILSQKNGMIQYTFEGVSKTAAFREISGLGWIVAVNVPDDEILASAKSLGRINTLVAAVIVAIAIVVIFFVTSTVVKPINSVVAGLRDAAEGDGDLTKRIILKSKDEVGELARWFNTFVEKIQTTVAEVAGNASELNKSSRELADIAEHLSANAVQTSGKAATVSSSSQQMSSTIGSAAGIMEETVSNLTIVAAAAEEMTATISEIAANTEKGREIAEAAVGQTRRATEQIEELGTAADQIGKVVETISEISEQVNLLALNATIEAARAGEAGKGFAVVANEIKELAKQTATASGEIKQQVEGIQSSTQNTVSEIGNIAKVVGQVNELVATIAAAVEEQSVTTRDIAGNVAKATEGVSEVNMTIADGAEAANSITVEIADVTTASEGMTGSSNQVKASSKELSDLAEKLNVMVQQFKV</sequence>
<dbReference type="RefSeq" id="WP_073613474.1">
    <property type="nucleotide sequence ID" value="NZ_FRFE01000009.1"/>
</dbReference>
<dbReference type="InterPro" id="IPR033479">
    <property type="entry name" value="dCache_1"/>
</dbReference>
<dbReference type="Pfam" id="PF00672">
    <property type="entry name" value="HAMP"/>
    <property type="match status" value="1"/>
</dbReference>
<keyword evidence="2" id="KW-1003">Cell membrane</keyword>
<dbReference type="Proteomes" id="UP000184603">
    <property type="component" value="Unassembled WGS sequence"/>
</dbReference>
<dbReference type="PRINTS" id="PR00260">
    <property type="entry name" value="CHEMTRNSDUCR"/>
</dbReference>
<evidence type="ECO:0000256" key="2">
    <source>
        <dbReference type="ARBA" id="ARBA00022475"/>
    </source>
</evidence>
<dbReference type="SMART" id="SM00283">
    <property type="entry name" value="MA"/>
    <property type="match status" value="1"/>
</dbReference>
<feature type="transmembrane region" description="Helical" evidence="10">
    <location>
        <begin position="287"/>
        <end position="306"/>
    </location>
</feature>
<dbReference type="PANTHER" id="PTHR32089:SF112">
    <property type="entry name" value="LYSOZYME-LIKE PROTEIN-RELATED"/>
    <property type="match status" value="1"/>
</dbReference>
<dbReference type="CDD" id="cd12914">
    <property type="entry name" value="PDC1_DGC_like"/>
    <property type="match status" value="1"/>
</dbReference>
<evidence type="ECO:0000256" key="10">
    <source>
        <dbReference type="SAM" id="Phobius"/>
    </source>
</evidence>
<dbReference type="GO" id="GO:0005886">
    <property type="term" value="C:plasma membrane"/>
    <property type="evidence" value="ECO:0007669"/>
    <property type="project" value="UniProtKB-SubCell"/>
</dbReference>